<dbReference type="OrthoDB" id="6409159at2759"/>
<dbReference type="GO" id="GO:0008047">
    <property type="term" value="F:enzyme activator activity"/>
    <property type="evidence" value="ECO:0007669"/>
    <property type="project" value="InterPro"/>
</dbReference>
<reference evidence="3 4" key="1">
    <citation type="journal article" date="2017" name="PLoS Biol.">
        <title>The sea cucumber genome provides insights into morphological evolution and visceral regeneration.</title>
        <authorList>
            <person name="Zhang X."/>
            <person name="Sun L."/>
            <person name="Yuan J."/>
            <person name="Sun Y."/>
            <person name="Gao Y."/>
            <person name="Zhang L."/>
            <person name="Li S."/>
            <person name="Dai H."/>
            <person name="Hamel J.F."/>
            <person name="Liu C."/>
            <person name="Yu Y."/>
            <person name="Liu S."/>
            <person name="Lin W."/>
            <person name="Guo K."/>
            <person name="Jin S."/>
            <person name="Xu P."/>
            <person name="Storey K.B."/>
            <person name="Huan P."/>
            <person name="Zhang T."/>
            <person name="Zhou Y."/>
            <person name="Zhang J."/>
            <person name="Lin C."/>
            <person name="Li X."/>
            <person name="Xing L."/>
            <person name="Huo D."/>
            <person name="Sun M."/>
            <person name="Wang L."/>
            <person name="Mercier A."/>
            <person name="Li F."/>
            <person name="Yang H."/>
            <person name="Xiang J."/>
        </authorList>
    </citation>
    <scope>NUCLEOTIDE SEQUENCE [LARGE SCALE GENOMIC DNA]</scope>
    <source>
        <strain evidence="3">Shaxun</strain>
        <tissue evidence="3">Muscle</tissue>
    </source>
</reference>
<dbReference type="GO" id="GO:0006689">
    <property type="term" value="P:ganglioside catabolic process"/>
    <property type="evidence" value="ECO:0007669"/>
    <property type="project" value="InterPro"/>
</dbReference>
<keyword evidence="1" id="KW-0732">Signal</keyword>
<dbReference type="Gene3D" id="2.70.220.10">
    <property type="entry name" value="Ganglioside GM2 activator"/>
    <property type="match status" value="1"/>
</dbReference>
<protein>
    <recommendedName>
        <fullName evidence="2">MD-2-related lipid-recognition domain-containing protein</fullName>
    </recommendedName>
</protein>
<name>A0A2G8KEB8_STIJA</name>
<dbReference type="SUPFAM" id="SSF63707">
    <property type="entry name" value="Ganglioside M2 (gm2) activator"/>
    <property type="match status" value="1"/>
</dbReference>
<dbReference type="PANTHER" id="PTHR17357">
    <property type="entry name" value="GM2 GANGLIOSIDE ACTIVATOR PROTEIN"/>
    <property type="match status" value="1"/>
</dbReference>
<organism evidence="3 4">
    <name type="scientific">Stichopus japonicus</name>
    <name type="common">Sea cucumber</name>
    <dbReference type="NCBI Taxonomy" id="307972"/>
    <lineage>
        <taxon>Eukaryota</taxon>
        <taxon>Metazoa</taxon>
        <taxon>Echinodermata</taxon>
        <taxon>Eleutherozoa</taxon>
        <taxon>Echinozoa</taxon>
        <taxon>Holothuroidea</taxon>
        <taxon>Aspidochirotacea</taxon>
        <taxon>Aspidochirotida</taxon>
        <taxon>Stichopodidae</taxon>
        <taxon>Apostichopus</taxon>
    </lineage>
</organism>
<evidence type="ECO:0000313" key="4">
    <source>
        <dbReference type="Proteomes" id="UP000230750"/>
    </source>
</evidence>
<dbReference type="Pfam" id="PF02221">
    <property type="entry name" value="E1_DerP2_DerF2"/>
    <property type="match status" value="1"/>
</dbReference>
<dbReference type="GO" id="GO:0005319">
    <property type="term" value="F:lipid transporter activity"/>
    <property type="evidence" value="ECO:0007669"/>
    <property type="project" value="TreeGrafter"/>
</dbReference>
<feature type="domain" description="MD-2-related lipid-recognition" evidence="2">
    <location>
        <begin position="14"/>
        <end position="109"/>
    </location>
</feature>
<evidence type="ECO:0000259" key="2">
    <source>
        <dbReference type="Pfam" id="PF02221"/>
    </source>
</evidence>
<accession>A0A2G8KEB8</accession>
<dbReference type="GO" id="GO:0009898">
    <property type="term" value="C:cytoplasmic side of plasma membrane"/>
    <property type="evidence" value="ECO:0007669"/>
    <property type="project" value="TreeGrafter"/>
</dbReference>
<dbReference type="Proteomes" id="UP000230750">
    <property type="component" value="Unassembled WGS sequence"/>
</dbReference>
<dbReference type="STRING" id="307972.A0A2G8KEB8"/>
<keyword evidence="4" id="KW-1185">Reference proteome</keyword>
<dbReference type="AlphaFoldDB" id="A0A2G8KEB8"/>
<evidence type="ECO:0000313" key="3">
    <source>
        <dbReference type="EMBL" id="PIK46346.1"/>
    </source>
</evidence>
<proteinExistence type="predicted"/>
<sequence>MSSDISCFHFQVFVWVEIPCVDNLGSCTYVDGCSMIPFKAGQPCPAPLSTYNLPCTCPFQQGTYHLPKSTVEIPQTGLPEWLTDGDYKINVQLYDTSDAQLACFDIVVSLTK</sequence>
<dbReference type="EMBL" id="MRZV01000651">
    <property type="protein sequence ID" value="PIK46346.1"/>
    <property type="molecule type" value="Genomic_DNA"/>
</dbReference>
<gene>
    <name evidence="3" type="ORF">BSL78_16795</name>
</gene>
<dbReference type="PANTHER" id="PTHR17357:SF0">
    <property type="entry name" value="GANGLIOSIDE GM2 ACTIVATOR"/>
    <property type="match status" value="1"/>
</dbReference>
<dbReference type="InterPro" id="IPR003172">
    <property type="entry name" value="ML_dom"/>
</dbReference>
<dbReference type="InterPro" id="IPR036846">
    <property type="entry name" value="GM2-AP_sf"/>
</dbReference>
<comment type="caution">
    <text evidence="3">The sequence shown here is derived from an EMBL/GenBank/DDBJ whole genome shotgun (WGS) entry which is preliminary data.</text>
</comment>
<dbReference type="InterPro" id="IPR028996">
    <property type="entry name" value="GM2-AP"/>
</dbReference>
<evidence type="ECO:0000256" key="1">
    <source>
        <dbReference type="ARBA" id="ARBA00022729"/>
    </source>
</evidence>